<dbReference type="PANTHER" id="PTHR11803">
    <property type="entry name" value="2-IMINOBUTANOATE/2-IMINOPROPANOATE DEAMINASE RIDA"/>
    <property type="match status" value="1"/>
</dbReference>
<proteinExistence type="predicted"/>
<dbReference type="InterPro" id="IPR035959">
    <property type="entry name" value="RutC-like_sf"/>
</dbReference>
<dbReference type="GO" id="GO:0005829">
    <property type="term" value="C:cytosol"/>
    <property type="evidence" value="ECO:0007669"/>
    <property type="project" value="TreeGrafter"/>
</dbReference>
<dbReference type="Gene3D" id="3.30.1330.40">
    <property type="entry name" value="RutC-like"/>
    <property type="match status" value="1"/>
</dbReference>
<dbReference type="PANTHER" id="PTHR11803:SF39">
    <property type="entry name" value="2-IMINOBUTANOATE_2-IMINOPROPANOATE DEAMINASE"/>
    <property type="match status" value="1"/>
</dbReference>
<dbReference type="GO" id="GO:0019239">
    <property type="term" value="F:deaminase activity"/>
    <property type="evidence" value="ECO:0007669"/>
    <property type="project" value="TreeGrafter"/>
</dbReference>
<dbReference type="InterPro" id="IPR006175">
    <property type="entry name" value="YjgF/YER057c/UK114"/>
</dbReference>
<protein>
    <submittedName>
        <fullName evidence="1">Uncharacterized protein</fullName>
    </submittedName>
</protein>
<gene>
    <name evidence="1" type="ORF">LCGC14_1373260</name>
</gene>
<dbReference type="EMBL" id="LAZR01008695">
    <property type="protein sequence ID" value="KKM77117.1"/>
    <property type="molecule type" value="Genomic_DNA"/>
</dbReference>
<comment type="caution">
    <text evidence="1">The sequence shown here is derived from an EMBL/GenBank/DDBJ whole genome shotgun (WGS) entry which is preliminary data.</text>
</comment>
<accession>A0A0F9N6S0</accession>
<evidence type="ECO:0000313" key="1">
    <source>
        <dbReference type="EMBL" id="KKM77117.1"/>
    </source>
</evidence>
<dbReference type="SUPFAM" id="SSF55298">
    <property type="entry name" value="YjgF-like"/>
    <property type="match status" value="1"/>
</dbReference>
<reference evidence="1" key="1">
    <citation type="journal article" date="2015" name="Nature">
        <title>Complex archaea that bridge the gap between prokaryotes and eukaryotes.</title>
        <authorList>
            <person name="Spang A."/>
            <person name="Saw J.H."/>
            <person name="Jorgensen S.L."/>
            <person name="Zaremba-Niedzwiedzka K."/>
            <person name="Martijn J."/>
            <person name="Lind A.E."/>
            <person name="van Eijk R."/>
            <person name="Schleper C."/>
            <person name="Guy L."/>
            <person name="Ettema T.J."/>
        </authorList>
    </citation>
    <scope>NUCLEOTIDE SEQUENCE</scope>
</reference>
<dbReference type="Pfam" id="PF01042">
    <property type="entry name" value="Ribonuc_L-PSP"/>
    <property type="match status" value="1"/>
</dbReference>
<dbReference type="CDD" id="cd00448">
    <property type="entry name" value="YjgF_YER057c_UK114_family"/>
    <property type="match status" value="1"/>
</dbReference>
<dbReference type="AlphaFoldDB" id="A0A0F9N6S0"/>
<organism evidence="1">
    <name type="scientific">marine sediment metagenome</name>
    <dbReference type="NCBI Taxonomy" id="412755"/>
    <lineage>
        <taxon>unclassified sequences</taxon>
        <taxon>metagenomes</taxon>
        <taxon>ecological metagenomes</taxon>
    </lineage>
</organism>
<name>A0A0F9N6S0_9ZZZZ</name>
<sequence>MVNKEVINTGFPKAGPYSLGIKADDLIFISGQVPNSDDKNIKNQTLTVLGKIKTILEEAGANVSNIVKVGIFLKSITDFTEMNQVYKEFFEQNGVNEKFPARSTVQALCPLPTALIEIDAIAMI</sequence>